<proteinExistence type="inferred from homology"/>
<dbReference type="CDD" id="cd11622">
    <property type="entry name" value="HR1_PKN_1"/>
    <property type="match status" value="1"/>
</dbReference>
<evidence type="ECO:0000256" key="21">
    <source>
        <dbReference type="ARBA" id="ARBA00047272"/>
    </source>
</evidence>
<dbReference type="PROSITE" id="PS00107">
    <property type="entry name" value="PROTEIN_KINASE_ATP"/>
    <property type="match status" value="1"/>
</dbReference>
<dbReference type="InterPro" id="IPR011009">
    <property type="entry name" value="Kinase-like_dom_sf"/>
</dbReference>
<dbReference type="InterPro" id="IPR036274">
    <property type="entry name" value="HR1_rpt_sf"/>
</dbReference>
<dbReference type="FunFam" id="3.30.200.20:FF:000058">
    <property type="entry name" value="Putative serine/threonine-protein kinase N2"/>
    <property type="match status" value="1"/>
</dbReference>
<dbReference type="EC" id="2.7.11.13" evidence="7"/>
<comment type="catalytic activity">
    <reaction evidence="21">
        <text>L-threonyl-[protein] + ATP = O-phospho-L-threonyl-[protein] + ADP + H(+)</text>
        <dbReference type="Rhea" id="RHEA:46608"/>
        <dbReference type="Rhea" id="RHEA-COMP:11060"/>
        <dbReference type="Rhea" id="RHEA-COMP:11605"/>
        <dbReference type="ChEBI" id="CHEBI:15378"/>
        <dbReference type="ChEBI" id="CHEBI:30013"/>
        <dbReference type="ChEBI" id="CHEBI:30616"/>
        <dbReference type="ChEBI" id="CHEBI:61977"/>
        <dbReference type="ChEBI" id="CHEBI:456216"/>
        <dbReference type="EC" id="2.7.11.13"/>
    </reaction>
</comment>
<evidence type="ECO:0000256" key="5">
    <source>
        <dbReference type="ARBA" id="ARBA00004626"/>
    </source>
</evidence>
<reference evidence="30" key="2">
    <citation type="submission" date="2025-09" db="UniProtKB">
        <authorList>
            <consortium name="Ensembl"/>
        </authorList>
    </citation>
    <scope>IDENTIFICATION</scope>
</reference>
<dbReference type="Gene3D" id="3.30.200.20">
    <property type="entry name" value="Phosphorylase Kinase, domain 1"/>
    <property type="match status" value="1"/>
</dbReference>
<dbReference type="GO" id="GO:0005524">
    <property type="term" value="F:ATP binding"/>
    <property type="evidence" value="ECO:0007669"/>
    <property type="project" value="UniProtKB-UniRule"/>
</dbReference>
<feature type="region of interest" description="Disordered" evidence="26">
    <location>
        <begin position="328"/>
        <end position="348"/>
    </location>
</feature>
<dbReference type="InterPro" id="IPR017441">
    <property type="entry name" value="Protein_kinase_ATP_BS"/>
</dbReference>
<evidence type="ECO:0000259" key="27">
    <source>
        <dbReference type="PROSITE" id="PS50011"/>
    </source>
</evidence>
<evidence type="ECO:0000256" key="8">
    <source>
        <dbReference type="ARBA" id="ARBA00022490"/>
    </source>
</evidence>
<evidence type="ECO:0000256" key="2">
    <source>
        <dbReference type="ARBA" id="ARBA00004214"/>
    </source>
</evidence>
<feature type="domain" description="Protein kinase" evidence="27">
    <location>
        <begin position="566"/>
        <end position="825"/>
    </location>
</feature>
<feature type="coiled-coil region" evidence="25">
    <location>
        <begin position="25"/>
        <end position="52"/>
    </location>
</feature>
<dbReference type="InterPro" id="IPR000719">
    <property type="entry name" value="Prot_kinase_dom"/>
</dbReference>
<dbReference type="FunFam" id="1.10.287.160:FF:000002">
    <property type="entry name" value="Putative serine/threonine-protein kinase N2"/>
    <property type="match status" value="1"/>
</dbReference>
<evidence type="ECO:0000256" key="11">
    <source>
        <dbReference type="ARBA" id="ARBA00022679"/>
    </source>
</evidence>
<keyword evidence="18" id="KW-0472">Membrane</keyword>
<evidence type="ECO:0000256" key="10">
    <source>
        <dbReference type="ARBA" id="ARBA00022553"/>
    </source>
</evidence>
<evidence type="ECO:0000256" key="6">
    <source>
        <dbReference type="ARBA" id="ARBA00005490"/>
    </source>
</evidence>
<dbReference type="GO" id="GO:0031267">
    <property type="term" value="F:small GTPase binding"/>
    <property type="evidence" value="ECO:0007669"/>
    <property type="project" value="InterPro"/>
</dbReference>
<keyword evidence="15 24" id="KW-0067">ATP-binding</keyword>
<feature type="region of interest" description="Disordered" evidence="26">
    <location>
        <begin position="518"/>
        <end position="545"/>
    </location>
</feature>
<dbReference type="Proteomes" id="UP000261540">
    <property type="component" value="Unplaced"/>
</dbReference>
<evidence type="ECO:0000259" key="28">
    <source>
        <dbReference type="PROSITE" id="PS51285"/>
    </source>
</evidence>
<dbReference type="FunFam" id="1.10.510.10:FF:000038">
    <property type="entry name" value="serine/threonine-protein kinase N2 isoform X1"/>
    <property type="match status" value="1"/>
</dbReference>
<dbReference type="SUPFAM" id="SSF46585">
    <property type="entry name" value="HR1 repeat"/>
    <property type="match status" value="3"/>
</dbReference>
<feature type="domain" description="REM-1" evidence="29">
    <location>
        <begin position="183"/>
        <end position="266"/>
    </location>
</feature>
<name>A0A3B3QPS8_9TELE</name>
<evidence type="ECO:0000256" key="18">
    <source>
        <dbReference type="ARBA" id="ARBA00023136"/>
    </source>
</evidence>
<dbReference type="CDD" id="cd11637">
    <property type="entry name" value="HR1_PKN3_3"/>
    <property type="match status" value="1"/>
</dbReference>
<evidence type="ECO:0000256" key="23">
    <source>
        <dbReference type="PROSITE-ProRule" id="PRU01207"/>
    </source>
</evidence>
<dbReference type="PROSITE" id="PS51285">
    <property type="entry name" value="AGC_KINASE_CTER"/>
    <property type="match status" value="1"/>
</dbReference>
<protein>
    <recommendedName>
        <fullName evidence="7">protein kinase C</fullName>
        <ecNumber evidence="7">2.7.11.13</ecNumber>
    </recommendedName>
</protein>
<keyword evidence="11" id="KW-0808">Transferase</keyword>
<evidence type="ECO:0000256" key="7">
    <source>
        <dbReference type="ARBA" id="ARBA00012429"/>
    </source>
</evidence>
<dbReference type="Pfam" id="PF00069">
    <property type="entry name" value="Pkinase"/>
    <property type="match status" value="1"/>
</dbReference>
<dbReference type="PROSITE" id="PS50011">
    <property type="entry name" value="PROTEIN_KINASE_DOM"/>
    <property type="match status" value="1"/>
</dbReference>
<sequence>MAGVTLQSAALQGLAEGDILDPTFQRQLEDARTQLRQEIQRELKIKEAAERLRRAVTSRKNAADVEGQLRASGRKLEYLHRQLQELDARAVVSQPMSPNSCPWEGSSSPLSSRVHALKKQLAIELKVRQGAENIIQTYASRSVKDRKMLSTAQQMLQDSRTKIELIRMQILKVTQAGEQGLKASDPGGGPQHPGSPPELRIADLRHHLRIEAAVAEGAKNVVKQLGGRRLQDRRVLAEAQDRLHESSQKLDLLRASLEQRLSELPPEHPQRATVKEELSMGPSPSVAFQRGRVSSSPSSFLKPASLTGRLEVRLLGCQDLLENVPGRNRVSGVSTAPGSPSDSKSLKMLTGLSGRSINSKVSKMDELSSEYLHWVGARLGVGWEQRWGGWSRELEISVYWRDWRELCAVKFLRLEDFLDNQRHGMCVSMEPQGVLFTEVTFVNPVIERQSKLQRQKRIFPKEKGKDFLRAAQMNINFATWGRLMMSMLPPCSSMATLSPPLSGSSDPEVTELPVRKLNFSEDRPPKPPRLHMGNTPLSPSAMTPAQSKVMTSSLSLKREGLQMEDFRCISVLGRGHFGKVLLAEYKENRKLYAIKALKKGDIVTRDEVDSLMCEKRIFETINASRHPFLVNLYGCFQTAEHVCFVMEYSPGGDLMIHIHTSIFSEPQARFYAACVLLGLEFLHQNKIVYRDLKLDNLLMDADGFVRIADFGLCKEGMGHGDRTSTFCGTPEFLAPEVLTEDNYTRAVDWWGMGVLLFEMLVGESPFPGEDEEEVFDSIVNDKVRYPKFLSPESVSIMQKLLEKNAEKRLGAGEQDAAEVKRQPFFQAINWEALLAKKVKPPFVPSIKGATDVSNFDEEFTSLRPVLTPPRTPCTLTAKQQGVFTDFDFSALN</sequence>
<comment type="catalytic activity">
    <reaction evidence="22">
        <text>L-seryl-[protein] + ATP = O-phospho-L-seryl-[protein] + ADP + H(+)</text>
        <dbReference type="Rhea" id="RHEA:17989"/>
        <dbReference type="Rhea" id="RHEA-COMP:9863"/>
        <dbReference type="Rhea" id="RHEA-COMP:11604"/>
        <dbReference type="ChEBI" id="CHEBI:15378"/>
        <dbReference type="ChEBI" id="CHEBI:29999"/>
        <dbReference type="ChEBI" id="CHEBI:30616"/>
        <dbReference type="ChEBI" id="CHEBI:83421"/>
        <dbReference type="ChEBI" id="CHEBI:456216"/>
        <dbReference type="EC" id="2.7.11.13"/>
    </reaction>
</comment>
<dbReference type="FunFam" id="1.10.287.160:FF:000003">
    <property type="entry name" value="Putative serine/threonine-protein kinase N2"/>
    <property type="match status" value="1"/>
</dbReference>
<dbReference type="STRING" id="1676925.ENSPKIP00000008143"/>
<dbReference type="InterPro" id="IPR011072">
    <property type="entry name" value="HR1_rho-bd"/>
</dbReference>
<dbReference type="GO" id="GO:0030496">
    <property type="term" value="C:midbody"/>
    <property type="evidence" value="ECO:0007669"/>
    <property type="project" value="UniProtKB-SubCell"/>
</dbReference>
<evidence type="ECO:0000256" key="14">
    <source>
        <dbReference type="ARBA" id="ARBA00022777"/>
    </source>
</evidence>
<dbReference type="InterPro" id="IPR008271">
    <property type="entry name" value="Ser/Thr_kinase_AS"/>
</dbReference>
<evidence type="ECO:0000256" key="16">
    <source>
        <dbReference type="ARBA" id="ARBA00023015"/>
    </source>
</evidence>
<evidence type="ECO:0000256" key="13">
    <source>
        <dbReference type="ARBA" id="ARBA00022741"/>
    </source>
</evidence>
<feature type="region of interest" description="Disordered" evidence="26">
    <location>
        <begin position="263"/>
        <end position="300"/>
    </location>
</feature>
<dbReference type="InterPro" id="IPR000961">
    <property type="entry name" value="AGC-kinase_C"/>
</dbReference>
<dbReference type="GeneTree" id="ENSGT00940000164790"/>
<evidence type="ECO:0000256" key="25">
    <source>
        <dbReference type="SAM" id="Coils"/>
    </source>
</evidence>
<feature type="compositionally biased region" description="Polar residues" evidence="26">
    <location>
        <begin position="331"/>
        <end position="343"/>
    </location>
</feature>
<dbReference type="GO" id="GO:0004697">
    <property type="term" value="F:diacylglycerol-dependent serine/threonine kinase activity"/>
    <property type="evidence" value="ECO:0007669"/>
    <property type="project" value="UniProtKB-EC"/>
</dbReference>
<keyword evidence="13 24" id="KW-0547">Nucleotide-binding</keyword>
<evidence type="ECO:0000256" key="20">
    <source>
        <dbReference type="ARBA" id="ARBA00023242"/>
    </source>
</evidence>
<keyword evidence="10" id="KW-0597">Phosphoprotein</keyword>
<evidence type="ECO:0000313" key="31">
    <source>
        <dbReference type="Proteomes" id="UP000261540"/>
    </source>
</evidence>
<keyword evidence="31" id="KW-1185">Reference proteome</keyword>
<dbReference type="PANTHER" id="PTHR24351">
    <property type="entry name" value="RIBOSOMAL PROTEIN S6 KINASE"/>
    <property type="match status" value="1"/>
</dbReference>
<dbReference type="Pfam" id="PF00433">
    <property type="entry name" value="Pkinase_C"/>
    <property type="match status" value="1"/>
</dbReference>
<evidence type="ECO:0000256" key="26">
    <source>
        <dbReference type="SAM" id="MobiDB-lite"/>
    </source>
</evidence>
<evidence type="ECO:0000256" key="9">
    <source>
        <dbReference type="ARBA" id="ARBA00022527"/>
    </source>
</evidence>
<keyword evidence="9" id="KW-0723">Serine/threonine-protein kinase</keyword>
<dbReference type="PROSITE" id="PS00108">
    <property type="entry name" value="PROTEIN_KINASE_ST"/>
    <property type="match status" value="1"/>
</dbReference>
<feature type="region of interest" description="Disordered" evidence="26">
    <location>
        <begin position="179"/>
        <end position="199"/>
    </location>
</feature>
<dbReference type="Pfam" id="PF02185">
    <property type="entry name" value="HR1"/>
    <property type="match status" value="3"/>
</dbReference>
<dbReference type="FunFam" id="1.10.287.160:FF:000001">
    <property type="entry name" value="Putative serine/threonine-protein kinase N2"/>
    <property type="match status" value="1"/>
</dbReference>
<evidence type="ECO:0000256" key="1">
    <source>
        <dbReference type="ARBA" id="ARBA00004123"/>
    </source>
</evidence>
<evidence type="ECO:0000256" key="12">
    <source>
        <dbReference type="ARBA" id="ARBA00022737"/>
    </source>
</evidence>
<dbReference type="SMART" id="SM00220">
    <property type="entry name" value="S_TKc"/>
    <property type="match status" value="1"/>
</dbReference>
<comment type="similarity">
    <text evidence="6">Belongs to the protein kinase superfamily. AGC Ser/Thr protein kinase family. PKC subfamily.</text>
</comment>
<evidence type="ECO:0000256" key="19">
    <source>
        <dbReference type="ARBA" id="ARBA00023163"/>
    </source>
</evidence>
<keyword evidence="14" id="KW-0418">Kinase</keyword>
<evidence type="ECO:0000259" key="29">
    <source>
        <dbReference type="PROSITE" id="PS51860"/>
    </source>
</evidence>
<keyword evidence="8" id="KW-0963">Cytoplasm</keyword>
<evidence type="ECO:0000256" key="24">
    <source>
        <dbReference type="PROSITE-ProRule" id="PRU10141"/>
    </source>
</evidence>
<accession>A0A3B3QPS8</accession>
<organism evidence="30 31">
    <name type="scientific">Paramormyrops kingsleyae</name>
    <dbReference type="NCBI Taxonomy" id="1676925"/>
    <lineage>
        <taxon>Eukaryota</taxon>
        <taxon>Metazoa</taxon>
        <taxon>Chordata</taxon>
        <taxon>Craniata</taxon>
        <taxon>Vertebrata</taxon>
        <taxon>Euteleostomi</taxon>
        <taxon>Actinopterygii</taxon>
        <taxon>Neopterygii</taxon>
        <taxon>Teleostei</taxon>
        <taxon>Osteoglossocephala</taxon>
        <taxon>Osteoglossomorpha</taxon>
        <taxon>Osteoglossiformes</taxon>
        <taxon>Mormyridae</taxon>
        <taxon>Paramormyrops</taxon>
    </lineage>
</organism>
<dbReference type="GO" id="GO:0005737">
    <property type="term" value="C:cytoplasm"/>
    <property type="evidence" value="ECO:0007669"/>
    <property type="project" value="UniProtKB-SubCell"/>
</dbReference>
<dbReference type="SMART" id="SM00742">
    <property type="entry name" value="Hr1"/>
    <property type="match status" value="3"/>
</dbReference>
<dbReference type="GO" id="GO:0032154">
    <property type="term" value="C:cleavage furrow"/>
    <property type="evidence" value="ECO:0007669"/>
    <property type="project" value="UniProtKB-SubCell"/>
</dbReference>
<dbReference type="CDD" id="cd05589">
    <property type="entry name" value="STKc_PKN"/>
    <property type="match status" value="1"/>
</dbReference>
<dbReference type="GO" id="GO:0005634">
    <property type="term" value="C:nucleus"/>
    <property type="evidence" value="ECO:0007669"/>
    <property type="project" value="UniProtKB-SubCell"/>
</dbReference>
<dbReference type="PROSITE" id="PS51860">
    <property type="entry name" value="REM_1"/>
    <property type="match status" value="3"/>
</dbReference>
<keyword evidence="17 23" id="KW-0175">Coiled coil</keyword>
<dbReference type="AlphaFoldDB" id="A0A3B3QPS8"/>
<keyword evidence="16" id="KW-0805">Transcription regulation</keyword>
<feature type="domain" description="REM-1" evidence="29">
    <location>
        <begin position="98"/>
        <end position="179"/>
    </location>
</feature>
<feature type="domain" description="AGC-kinase C-terminal" evidence="28">
    <location>
        <begin position="826"/>
        <end position="892"/>
    </location>
</feature>
<evidence type="ECO:0000313" key="30">
    <source>
        <dbReference type="Ensembl" id="ENSPKIP00000008143.1"/>
    </source>
</evidence>
<dbReference type="Gene3D" id="1.10.510.10">
    <property type="entry name" value="Transferase(Phosphotransferase) domain 1"/>
    <property type="match status" value="1"/>
</dbReference>
<dbReference type="SUPFAM" id="SSF56112">
    <property type="entry name" value="Protein kinase-like (PK-like)"/>
    <property type="match status" value="1"/>
</dbReference>
<feature type="compositionally biased region" description="Polar residues" evidence="26">
    <location>
        <begin position="535"/>
        <end position="545"/>
    </location>
</feature>
<evidence type="ECO:0000256" key="17">
    <source>
        <dbReference type="ARBA" id="ARBA00023054"/>
    </source>
</evidence>
<comment type="subcellular location">
    <subcellularLocation>
        <location evidence="5">Cleavage furrow</location>
    </subcellularLocation>
    <subcellularLocation>
        <location evidence="4">Cytoplasm</location>
    </subcellularLocation>
    <subcellularLocation>
        <location evidence="3">Membrane</location>
    </subcellularLocation>
    <subcellularLocation>
        <location evidence="2">Midbody</location>
    </subcellularLocation>
    <subcellularLocation>
        <location evidence="1">Nucleus</location>
    </subcellularLocation>
</comment>
<feature type="compositionally biased region" description="Basic and acidic residues" evidence="26">
    <location>
        <begin position="265"/>
        <end position="278"/>
    </location>
</feature>
<evidence type="ECO:0000256" key="15">
    <source>
        <dbReference type="ARBA" id="ARBA00022840"/>
    </source>
</evidence>
<feature type="domain" description="REM-1" evidence="29">
    <location>
        <begin position="18"/>
        <end position="92"/>
    </location>
</feature>
<evidence type="ECO:0000256" key="22">
    <source>
        <dbReference type="ARBA" id="ARBA00047470"/>
    </source>
</evidence>
<dbReference type="Ensembl" id="ENSPKIT00000032216.1">
    <property type="protein sequence ID" value="ENSPKIP00000008143.1"/>
    <property type="gene ID" value="ENSPKIG00000023764.1"/>
</dbReference>
<dbReference type="InterPro" id="IPR017892">
    <property type="entry name" value="Pkinase_C"/>
</dbReference>
<keyword evidence="19" id="KW-0804">Transcription</keyword>
<dbReference type="InterPro" id="IPR037313">
    <property type="entry name" value="PKN_HR1_1"/>
</dbReference>
<evidence type="ECO:0000256" key="4">
    <source>
        <dbReference type="ARBA" id="ARBA00004496"/>
    </source>
</evidence>
<dbReference type="GO" id="GO:0007165">
    <property type="term" value="P:signal transduction"/>
    <property type="evidence" value="ECO:0007669"/>
    <property type="project" value="InterPro"/>
</dbReference>
<keyword evidence="20" id="KW-0539">Nucleus</keyword>
<reference evidence="30" key="1">
    <citation type="submission" date="2025-08" db="UniProtKB">
        <authorList>
            <consortium name="Ensembl"/>
        </authorList>
    </citation>
    <scope>IDENTIFICATION</scope>
</reference>
<keyword evidence="12" id="KW-0677">Repeat</keyword>
<feature type="binding site" evidence="24">
    <location>
        <position position="595"/>
    </location>
    <ligand>
        <name>ATP</name>
        <dbReference type="ChEBI" id="CHEBI:30616"/>
    </ligand>
</feature>
<evidence type="ECO:0000256" key="3">
    <source>
        <dbReference type="ARBA" id="ARBA00004370"/>
    </source>
</evidence>
<dbReference type="Gene3D" id="1.10.287.160">
    <property type="entry name" value="HR1 repeat"/>
    <property type="match status" value="3"/>
</dbReference>
<dbReference type="SMART" id="SM00133">
    <property type="entry name" value="S_TK_X"/>
    <property type="match status" value="1"/>
</dbReference>